<dbReference type="PROSITE" id="PS51497">
    <property type="entry name" value="UMA"/>
    <property type="match status" value="1"/>
</dbReference>
<dbReference type="PANTHER" id="PTHR15960">
    <property type="entry name" value="LD44032P"/>
    <property type="match status" value="1"/>
</dbReference>
<dbReference type="GO" id="GO:0000813">
    <property type="term" value="C:ESCRT I complex"/>
    <property type="evidence" value="ECO:0007669"/>
    <property type="project" value="InterPro"/>
</dbReference>
<dbReference type="InterPro" id="IPR042575">
    <property type="entry name" value="UBAP1_C"/>
</dbReference>
<dbReference type="KEGG" id="btab:109043143"/>
<evidence type="ECO:0000256" key="1">
    <source>
        <dbReference type="SAM" id="MobiDB-lite"/>
    </source>
</evidence>
<dbReference type="PANTHER" id="PTHR15960:SF5">
    <property type="entry name" value="LD44032P"/>
    <property type="match status" value="1"/>
</dbReference>
<dbReference type="SMART" id="SM00165">
    <property type="entry name" value="UBA"/>
    <property type="match status" value="2"/>
</dbReference>
<dbReference type="GO" id="GO:0043162">
    <property type="term" value="P:ubiquitin-dependent protein catabolic process via the multivesicular body sorting pathway"/>
    <property type="evidence" value="ECO:0007669"/>
    <property type="project" value="InterPro"/>
</dbReference>
<sequence>MSDGGSEPSDKHDFSSMEGIPVKISENYKPPKKITPLGPSRVNLDSSPEEYDFTLENSIVSKIGAWRQIRQSNFEDRKKRLAEYRERMTKFMSLNPTSITEASTSLGAAYPVVSYDDSSVQHDCDINSQILTPVPISSPIKEPNNVVRKINLSDFESDTSSPFDNMELKTINDLEELAQCLQTQATVLESKPHNDLDCSEELNNYVGYNHSQSTSNRCKDFNSYIGYNNAQHLPINCDIQAFGQTNNLAMMHSSHPTSQSLIVNQFDCYNNISPMNHLNPYPTPVPPISYPNSYVAQDQTKPLNSVPDIVQQLKSILKDKREAESRKKDVKTTSSPKSIKSLNCTAKSSLPNPYVSLSDSAKKLCDHIVEMGFQQSRAARACQLFGGDETKVIEFLVQLQVLEDKGYPSDRAERAFIANNFNEAGAIKFLDNVKQLMDLGFREDQVCDALNKFNNDQDKALDFLVT</sequence>
<proteinExistence type="predicted"/>
<gene>
    <name evidence="4" type="ORF">BEMITA_LOCUS1400</name>
</gene>
<feature type="domain" description="UMA" evidence="3">
    <location>
        <begin position="17"/>
        <end position="60"/>
    </location>
</feature>
<evidence type="ECO:0008006" key="6">
    <source>
        <dbReference type="Google" id="ProtNLM"/>
    </source>
</evidence>
<feature type="domain" description="UBA" evidence="2">
    <location>
        <begin position="420"/>
        <end position="466"/>
    </location>
</feature>
<evidence type="ECO:0000259" key="3">
    <source>
        <dbReference type="PROSITE" id="PS51497"/>
    </source>
</evidence>
<evidence type="ECO:0000259" key="2">
    <source>
        <dbReference type="PROSITE" id="PS50030"/>
    </source>
</evidence>
<dbReference type="GO" id="GO:0043130">
    <property type="term" value="F:ubiquitin binding"/>
    <property type="evidence" value="ECO:0007669"/>
    <property type="project" value="InterPro"/>
</dbReference>
<protein>
    <recommendedName>
        <fullName evidence="6">Ubiquitin-associated protein 1</fullName>
    </recommendedName>
</protein>
<dbReference type="InterPro" id="IPR009060">
    <property type="entry name" value="UBA-like_sf"/>
</dbReference>
<name>A0A9P0EY52_BEMTA</name>
<dbReference type="InterPro" id="IPR038870">
    <property type="entry name" value="UBAP1"/>
</dbReference>
<dbReference type="OrthoDB" id="2018023at2759"/>
<evidence type="ECO:0000313" key="4">
    <source>
        <dbReference type="EMBL" id="CAH0381784.1"/>
    </source>
</evidence>
<dbReference type="InterPro" id="IPR015940">
    <property type="entry name" value="UBA"/>
</dbReference>
<organism evidence="4 5">
    <name type="scientific">Bemisia tabaci</name>
    <name type="common">Sweetpotato whitefly</name>
    <name type="synonym">Aleurodes tabaci</name>
    <dbReference type="NCBI Taxonomy" id="7038"/>
    <lineage>
        <taxon>Eukaryota</taxon>
        <taxon>Metazoa</taxon>
        <taxon>Ecdysozoa</taxon>
        <taxon>Arthropoda</taxon>
        <taxon>Hexapoda</taxon>
        <taxon>Insecta</taxon>
        <taxon>Pterygota</taxon>
        <taxon>Neoptera</taxon>
        <taxon>Paraneoptera</taxon>
        <taxon>Hemiptera</taxon>
        <taxon>Sternorrhyncha</taxon>
        <taxon>Aleyrodoidea</taxon>
        <taxon>Aleyrodidae</taxon>
        <taxon>Aleyrodinae</taxon>
        <taxon>Bemisia</taxon>
    </lineage>
</organism>
<keyword evidence="5" id="KW-1185">Reference proteome</keyword>
<dbReference type="CDD" id="cd14316">
    <property type="entry name" value="UBA2_UBAP1_like"/>
    <property type="match status" value="1"/>
</dbReference>
<reference evidence="4" key="1">
    <citation type="submission" date="2021-12" db="EMBL/GenBank/DDBJ databases">
        <authorList>
            <person name="King R."/>
        </authorList>
    </citation>
    <scope>NUCLEOTIDE SEQUENCE</scope>
</reference>
<accession>A0A9P0EY52</accession>
<evidence type="ECO:0000313" key="5">
    <source>
        <dbReference type="Proteomes" id="UP001152759"/>
    </source>
</evidence>
<feature type="region of interest" description="Disordered" evidence="1">
    <location>
        <begin position="1"/>
        <end position="41"/>
    </location>
</feature>
<dbReference type="Proteomes" id="UP001152759">
    <property type="component" value="Chromosome 1"/>
</dbReference>
<dbReference type="Gene3D" id="1.20.120.1920">
    <property type="entry name" value="UBAP1 SOUBA domain"/>
    <property type="match status" value="1"/>
</dbReference>
<dbReference type="Pfam" id="PF00627">
    <property type="entry name" value="UBA"/>
    <property type="match status" value="1"/>
</dbReference>
<dbReference type="AlphaFoldDB" id="A0A9P0EY52"/>
<dbReference type="PROSITE" id="PS50030">
    <property type="entry name" value="UBA"/>
    <property type="match status" value="1"/>
</dbReference>
<dbReference type="EMBL" id="OU963862">
    <property type="protein sequence ID" value="CAH0381784.1"/>
    <property type="molecule type" value="Genomic_DNA"/>
</dbReference>
<dbReference type="InterPro" id="IPR023340">
    <property type="entry name" value="UMA"/>
</dbReference>
<dbReference type="SUPFAM" id="SSF46934">
    <property type="entry name" value="UBA-like"/>
    <property type="match status" value="1"/>
</dbReference>